<keyword evidence="4" id="KW-1003">Cell membrane</keyword>
<dbReference type="Proteomes" id="UP000230423">
    <property type="component" value="Unassembled WGS sequence"/>
</dbReference>
<dbReference type="OrthoDB" id="5867439at2759"/>
<evidence type="ECO:0000256" key="8">
    <source>
        <dbReference type="ARBA" id="ARBA00023136"/>
    </source>
</evidence>
<feature type="domain" description="Bicarbonate transporter-like transmembrane" evidence="10">
    <location>
        <begin position="352"/>
        <end position="457"/>
    </location>
</feature>
<evidence type="ECO:0000256" key="4">
    <source>
        <dbReference type="ARBA" id="ARBA00022475"/>
    </source>
</evidence>
<evidence type="ECO:0000259" key="10">
    <source>
        <dbReference type="Pfam" id="PF00955"/>
    </source>
</evidence>
<dbReference type="Pfam" id="PF07565">
    <property type="entry name" value="Band_3_cyto"/>
    <property type="match status" value="1"/>
</dbReference>
<sequence length="526" mass="58492">PVENVRRLVLLHPEDDPLIFTEMMTLDHDHGGDGKSMWKQSGRWIKYEQDVEGAFTRFSKPYITLLHMQGMMQAKNCLKKGVVLLDVLETGFEAIARAVVKEWGQRGLVNSVIADIVLQTILSPKHHLGAVPGENYFGKTGGHVRLVRGENGGAMYAENENEEEGDDQDLLHHPQPLRDVIKANRRIMKKLPSNTEGAAILTGCVACLDRPLSAFVRLRVAQKLYPILPDLPVPIRFIFLLLSPTENYHNERDSIARTMGAFIADEIFRKVALHTLEQHTLCDAADEFISQIAAVPPGKCSEDARWEPKETESKQTRSVGMLYATYHDDDSEGDEEHGEGKGGHGSIVRTGKIFGGLVQDVKTKAPWYLSDYTDFFGGRLSQSFAATIFLFFANITSIITFGAVMERILHHQMASMEAIVSGGISGVIFAAFSGQPLNILSATGPTLVFEKILFEFCVFTEEAFATLISVVFIIQAFQKLLEISHDAPIVADPREVYESPCFCHVNETDPKLNITISMRLKDMAAE</sequence>
<comment type="subcellular location">
    <subcellularLocation>
        <location evidence="1">Cell membrane</location>
        <topology evidence="1">Multi-pass membrane protein</topology>
    </subcellularLocation>
</comment>
<proteinExistence type="inferred from homology"/>
<name>A0A2G9TYA0_TELCI</name>
<keyword evidence="5 9" id="KW-0812">Transmembrane</keyword>
<accession>A0A2G9TYA0</accession>
<evidence type="ECO:0000256" key="5">
    <source>
        <dbReference type="ARBA" id="ARBA00022692"/>
    </source>
</evidence>
<dbReference type="GO" id="GO:0008509">
    <property type="term" value="F:monoatomic anion transmembrane transporter activity"/>
    <property type="evidence" value="ECO:0007669"/>
    <property type="project" value="InterPro"/>
</dbReference>
<evidence type="ECO:0000256" key="2">
    <source>
        <dbReference type="ARBA" id="ARBA00010993"/>
    </source>
</evidence>
<dbReference type="AlphaFoldDB" id="A0A2G9TYA0"/>
<dbReference type="GO" id="GO:0051453">
    <property type="term" value="P:regulation of intracellular pH"/>
    <property type="evidence" value="ECO:0007669"/>
    <property type="project" value="TreeGrafter"/>
</dbReference>
<dbReference type="SUPFAM" id="SSF55804">
    <property type="entry name" value="Phoshotransferase/anion transport protein"/>
    <property type="match status" value="1"/>
</dbReference>
<dbReference type="PANTHER" id="PTHR11453:SF36">
    <property type="entry name" value="ANION EXCHANGE PROTEIN"/>
    <property type="match status" value="1"/>
</dbReference>
<dbReference type="InterPro" id="IPR016152">
    <property type="entry name" value="PTrfase/Anion_transptr"/>
</dbReference>
<dbReference type="InterPro" id="IPR013769">
    <property type="entry name" value="Band3_cytoplasmic_dom"/>
</dbReference>
<dbReference type="Gene3D" id="1.10.287.570">
    <property type="entry name" value="Helical hairpin bin"/>
    <property type="match status" value="1"/>
</dbReference>
<keyword evidence="13" id="KW-1185">Reference proteome</keyword>
<dbReference type="PANTHER" id="PTHR11453">
    <property type="entry name" value="ANION EXCHANGE PROTEIN"/>
    <property type="match status" value="1"/>
</dbReference>
<reference evidence="12 13" key="1">
    <citation type="submission" date="2015-09" db="EMBL/GenBank/DDBJ databases">
        <title>Draft genome of the parasitic nematode Teladorsagia circumcincta isolate WARC Sus (inbred).</title>
        <authorList>
            <person name="Mitreva M."/>
        </authorList>
    </citation>
    <scope>NUCLEOTIDE SEQUENCE [LARGE SCALE GENOMIC DNA]</scope>
    <source>
        <strain evidence="12 13">S</strain>
    </source>
</reference>
<evidence type="ECO:0000313" key="12">
    <source>
        <dbReference type="EMBL" id="PIO62917.1"/>
    </source>
</evidence>
<evidence type="ECO:0000256" key="9">
    <source>
        <dbReference type="SAM" id="Phobius"/>
    </source>
</evidence>
<dbReference type="EMBL" id="KZ351514">
    <property type="protein sequence ID" value="PIO62917.1"/>
    <property type="molecule type" value="Genomic_DNA"/>
</dbReference>
<organism evidence="12 13">
    <name type="scientific">Teladorsagia circumcincta</name>
    <name type="common">Brown stomach worm</name>
    <name type="synonym">Ostertagia circumcincta</name>
    <dbReference type="NCBI Taxonomy" id="45464"/>
    <lineage>
        <taxon>Eukaryota</taxon>
        <taxon>Metazoa</taxon>
        <taxon>Ecdysozoa</taxon>
        <taxon>Nematoda</taxon>
        <taxon>Chromadorea</taxon>
        <taxon>Rhabditida</taxon>
        <taxon>Rhabditina</taxon>
        <taxon>Rhabditomorpha</taxon>
        <taxon>Strongyloidea</taxon>
        <taxon>Trichostrongylidae</taxon>
        <taxon>Teladorsagia</taxon>
    </lineage>
</organism>
<comment type="similarity">
    <text evidence="2">Belongs to the anion exchanger (TC 2.A.31) family.</text>
</comment>
<feature type="domain" description="Bicarbonate transporter-like transmembrane" evidence="10">
    <location>
        <begin position="459"/>
        <end position="516"/>
    </location>
</feature>
<dbReference type="GO" id="GO:0005452">
    <property type="term" value="F:solute:inorganic anion antiporter activity"/>
    <property type="evidence" value="ECO:0007669"/>
    <property type="project" value="InterPro"/>
</dbReference>
<evidence type="ECO:0000256" key="1">
    <source>
        <dbReference type="ARBA" id="ARBA00004651"/>
    </source>
</evidence>
<evidence type="ECO:0000256" key="7">
    <source>
        <dbReference type="ARBA" id="ARBA00023065"/>
    </source>
</evidence>
<evidence type="ECO:0000259" key="11">
    <source>
        <dbReference type="Pfam" id="PF07565"/>
    </source>
</evidence>
<dbReference type="Pfam" id="PF00955">
    <property type="entry name" value="HCO3_cotransp"/>
    <property type="match status" value="2"/>
</dbReference>
<feature type="transmembrane region" description="Helical" evidence="9">
    <location>
        <begin position="452"/>
        <end position="474"/>
    </location>
</feature>
<dbReference type="InterPro" id="IPR011531">
    <property type="entry name" value="HCO3_transpt-like_TM_dom"/>
</dbReference>
<dbReference type="GO" id="GO:0005886">
    <property type="term" value="C:plasma membrane"/>
    <property type="evidence" value="ECO:0007669"/>
    <property type="project" value="UniProtKB-SubCell"/>
</dbReference>
<keyword evidence="7" id="KW-0406">Ion transport</keyword>
<evidence type="ECO:0000313" key="13">
    <source>
        <dbReference type="Proteomes" id="UP000230423"/>
    </source>
</evidence>
<feature type="non-terminal residue" evidence="12">
    <location>
        <position position="1"/>
    </location>
</feature>
<gene>
    <name evidence="12" type="ORF">TELCIR_15504</name>
</gene>
<evidence type="ECO:0000256" key="3">
    <source>
        <dbReference type="ARBA" id="ARBA00022448"/>
    </source>
</evidence>
<dbReference type="Gene3D" id="3.40.930.10">
    <property type="entry name" value="Mannitol-specific EII, Chain A"/>
    <property type="match status" value="1"/>
</dbReference>
<evidence type="ECO:0000256" key="6">
    <source>
        <dbReference type="ARBA" id="ARBA00022989"/>
    </source>
</evidence>
<feature type="transmembrane region" description="Helical" evidence="9">
    <location>
        <begin position="384"/>
        <end position="404"/>
    </location>
</feature>
<protein>
    <submittedName>
        <fullName evidence="12">Band 3 cytoplasmic domain protein</fullName>
    </submittedName>
</protein>
<keyword evidence="8 9" id="KW-0472">Membrane</keyword>
<feature type="non-terminal residue" evidence="12">
    <location>
        <position position="526"/>
    </location>
</feature>
<dbReference type="GO" id="GO:0008510">
    <property type="term" value="F:sodium:bicarbonate symporter activity"/>
    <property type="evidence" value="ECO:0007669"/>
    <property type="project" value="TreeGrafter"/>
</dbReference>
<keyword evidence="3" id="KW-0813">Transport</keyword>
<feature type="domain" description="Band 3 cytoplasmic" evidence="11">
    <location>
        <begin position="19"/>
        <end position="300"/>
    </location>
</feature>
<dbReference type="InterPro" id="IPR003020">
    <property type="entry name" value="HCO3_transpt_euk"/>
</dbReference>
<keyword evidence="6 9" id="KW-1133">Transmembrane helix</keyword>
<feature type="transmembrane region" description="Helical" evidence="9">
    <location>
        <begin position="416"/>
        <end position="432"/>
    </location>
</feature>